<reference evidence="1 2" key="1">
    <citation type="journal article" date="2015" name="Stand. Genomic Sci.">
        <title>Genomic Encyclopedia of Bacterial and Archaeal Type Strains, Phase III: the genomes of soil and plant-associated and newly described type strains.</title>
        <authorList>
            <person name="Whitman W.B."/>
            <person name="Woyke T."/>
            <person name="Klenk H.P."/>
            <person name="Zhou Y."/>
            <person name="Lilburn T.G."/>
            <person name="Beck B.J."/>
            <person name="De Vos P."/>
            <person name="Vandamme P."/>
            <person name="Eisen J.A."/>
            <person name="Garrity G."/>
            <person name="Hugenholtz P."/>
            <person name="Kyrpides N.C."/>
        </authorList>
    </citation>
    <scope>NUCLEOTIDE SEQUENCE [LARGE SCALE GENOMIC DNA]</scope>
    <source>
        <strain evidence="1 2">CGMCC 1.10822</strain>
    </source>
</reference>
<dbReference type="EMBL" id="VLLB01000001">
    <property type="protein sequence ID" value="TWI68945.1"/>
    <property type="molecule type" value="Genomic_DNA"/>
</dbReference>
<protein>
    <submittedName>
        <fullName evidence="1">UDP:flavonoid glycosyltransferase YjiC (YdhE family)</fullName>
    </submittedName>
</protein>
<evidence type="ECO:0000313" key="1">
    <source>
        <dbReference type="EMBL" id="TWI68945.1"/>
    </source>
</evidence>
<accession>A0A562RIN6</accession>
<name>A0A562RIN6_9BURK</name>
<keyword evidence="1" id="KW-0808">Transferase</keyword>
<keyword evidence="2" id="KW-1185">Reference proteome</keyword>
<dbReference type="Proteomes" id="UP000318431">
    <property type="component" value="Unassembled WGS sequence"/>
</dbReference>
<dbReference type="RefSeq" id="WP_145646547.1">
    <property type="nucleotide sequence ID" value="NZ_VLLB01000001.1"/>
</dbReference>
<evidence type="ECO:0000313" key="2">
    <source>
        <dbReference type="Proteomes" id="UP000318431"/>
    </source>
</evidence>
<dbReference type="AlphaFoldDB" id="A0A562RIN6"/>
<proteinExistence type="predicted"/>
<dbReference type="SUPFAM" id="SSF53756">
    <property type="entry name" value="UDP-Glycosyltransferase/glycogen phosphorylase"/>
    <property type="match status" value="1"/>
</dbReference>
<comment type="caution">
    <text evidence="1">The sequence shown here is derived from an EMBL/GenBank/DDBJ whole genome shotgun (WGS) entry which is preliminary data.</text>
</comment>
<dbReference type="OrthoDB" id="271062at2"/>
<sequence length="408" mass="43365">MAHILLSWELGGGLGHAGRLKMLARVLLARGHRVTLALRDLGFTQRVLADLPVPRLQAPVWLHRTEGMPANQASLAEILLPAGYLEAAGLAGLVEGWRGLLQGFAPDLVVGDYAPTALLAARTLGLPASSVGVGFCIPPPEGPLPNLRDWEDVAPQRLARAEAHVLNVANAVLELHGAPELPNAARLLLGDVPVLCTWPEFDHYGRAAPEAVWHGPVCMPLGGAAPAWPPGDGPRVFAYLKHDHGSHAAVLQALADEGCRVLCYLPEVAAGRAAPVLSPRIAYSQRPLALDAVLPGAALCVCHAGEATLVQALLAGVPVLMLPMQLEQFLLARRVESWGGGINGARAAPHAPGGVGKVEDWRASVRSLLDDGRYRHAAAAFAHRRGDRTGLQRTERVADALERRLVRR</sequence>
<dbReference type="Gene3D" id="3.40.50.2000">
    <property type="entry name" value="Glycogen Phosphorylase B"/>
    <property type="match status" value="2"/>
</dbReference>
<organism evidence="1 2">
    <name type="scientific">Pseudoduganella lurida</name>
    <dbReference type="NCBI Taxonomy" id="1036180"/>
    <lineage>
        <taxon>Bacteria</taxon>
        <taxon>Pseudomonadati</taxon>
        <taxon>Pseudomonadota</taxon>
        <taxon>Betaproteobacteria</taxon>
        <taxon>Burkholderiales</taxon>
        <taxon>Oxalobacteraceae</taxon>
        <taxon>Telluria group</taxon>
        <taxon>Pseudoduganella</taxon>
    </lineage>
</organism>
<dbReference type="GO" id="GO:0016740">
    <property type="term" value="F:transferase activity"/>
    <property type="evidence" value="ECO:0007669"/>
    <property type="project" value="UniProtKB-KW"/>
</dbReference>
<gene>
    <name evidence="1" type="ORF">IP91_00007</name>
</gene>